<dbReference type="NCBIfam" id="TIGR01499">
    <property type="entry name" value="folC"/>
    <property type="match status" value="1"/>
</dbReference>
<gene>
    <name evidence="22" type="ORF">KZO38_08275</name>
</gene>
<evidence type="ECO:0000256" key="3">
    <source>
        <dbReference type="ARBA" id="ARBA00005150"/>
    </source>
</evidence>
<name>A0ABS6YDU6_9BACT</name>
<dbReference type="PROSITE" id="PS01012">
    <property type="entry name" value="FOLYLPOLYGLU_SYNT_2"/>
    <property type="match status" value="1"/>
</dbReference>
<dbReference type="PANTHER" id="PTHR11136:SF0">
    <property type="entry name" value="DIHYDROFOLATE SYNTHETASE-RELATED"/>
    <property type="match status" value="1"/>
</dbReference>
<evidence type="ECO:0000256" key="18">
    <source>
        <dbReference type="ARBA" id="ARBA00049161"/>
    </source>
</evidence>
<keyword evidence="11" id="KW-0289">Folate biosynthesis</keyword>
<evidence type="ECO:0000313" key="23">
    <source>
        <dbReference type="Proteomes" id="UP000788426"/>
    </source>
</evidence>
<comment type="catalytic activity">
    <reaction evidence="18">
        <text>7,8-dihydropteroate + L-glutamate + ATP = 7,8-dihydrofolate + ADP + phosphate + H(+)</text>
        <dbReference type="Rhea" id="RHEA:23584"/>
        <dbReference type="ChEBI" id="CHEBI:15378"/>
        <dbReference type="ChEBI" id="CHEBI:17839"/>
        <dbReference type="ChEBI" id="CHEBI:29985"/>
        <dbReference type="ChEBI" id="CHEBI:30616"/>
        <dbReference type="ChEBI" id="CHEBI:43474"/>
        <dbReference type="ChEBI" id="CHEBI:57451"/>
        <dbReference type="ChEBI" id="CHEBI:456216"/>
        <dbReference type="EC" id="6.3.2.12"/>
    </reaction>
</comment>
<evidence type="ECO:0000256" key="1">
    <source>
        <dbReference type="ARBA" id="ARBA00002714"/>
    </source>
</evidence>
<keyword evidence="23" id="KW-1185">Reference proteome</keyword>
<evidence type="ECO:0000256" key="11">
    <source>
        <dbReference type="ARBA" id="ARBA00022909"/>
    </source>
</evidence>
<evidence type="ECO:0000313" key="22">
    <source>
        <dbReference type="EMBL" id="MBW4769751.1"/>
    </source>
</evidence>
<dbReference type="InterPro" id="IPR004101">
    <property type="entry name" value="Mur_ligase_C"/>
</dbReference>
<evidence type="ECO:0000256" key="14">
    <source>
        <dbReference type="ARBA" id="ARBA00032510"/>
    </source>
</evidence>
<reference evidence="22 23" key="1">
    <citation type="submission" date="2021-07" db="EMBL/GenBank/DDBJ databases">
        <title>Genomic diversity and antimicrobial resistance of Prevotella spp. isolated from chronic lung disease airways.</title>
        <authorList>
            <person name="Webb K.A."/>
            <person name="Olagoke O.S."/>
            <person name="Baird T."/>
            <person name="Neill J."/>
            <person name="Pham A."/>
            <person name="Wells T.J."/>
            <person name="Ramsay K.A."/>
            <person name="Bell S.C."/>
            <person name="Sarovich D.S."/>
            <person name="Price E.P."/>
        </authorList>
    </citation>
    <scope>NUCLEOTIDE SEQUENCE [LARGE SCALE GENOMIC DNA]</scope>
    <source>
        <strain evidence="22 23">SCHI0011.S.12</strain>
    </source>
</reference>
<evidence type="ECO:0000256" key="6">
    <source>
        <dbReference type="ARBA" id="ARBA00013025"/>
    </source>
</evidence>
<evidence type="ECO:0000256" key="12">
    <source>
        <dbReference type="ARBA" id="ARBA00030048"/>
    </source>
</evidence>
<comment type="pathway">
    <text evidence="2">Cofactor biosynthesis; tetrahydrofolate biosynthesis; 7,8-dihydrofolate from 2-amino-4-hydroxy-6-hydroxymethyl-7,8-dihydropteridine diphosphate and 4-aminobenzoate: step 2/2.</text>
</comment>
<feature type="domain" description="Mur ligase C-terminal" evidence="20">
    <location>
        <begin position="300"/>
        <end position="417"/>
    </location>
</feature>
<evidence type="ECO:0000256" key="5">
    <source>
        <dbReference type="ARBA" id="ARBA00013023"/>
    </source>
</evidence>
<evidence type="ECO:0000256" key="16">
    <source>
        <dbReference type="ARBA" id="ARBA00047808"/>
    </source>
</evidence>
<keyword evidence="9 19" id="KW-0547">Nucleotide-binding</keyword>
<feature type="domain" description="Mur ligase central" evidence="21">
    <location>
        <begin position="52"/>
        <end position="263"/>
    </location>
</feature>
<evidence type="ECO:0000256" key="15">
    <source>
        <dbReference type="ARBA" id="ARBA00047493"/>
    </source>
</evidence>
<dbReference type="Pfam" id="PF02875">
    <property type="entry name" value="Mur_ligase_C"/>
    <property type="match status" value="1"/>
</dbReference>
<organism evidence="22 23">
    <name type="scientific">Hoylesella nanceiensis</name>
    <dbReference type="NCBI Taxonomy" id="425941"/>
    <lineage>
        <taxon>Bacteria</taxon>
        <taxon>Pseudomonadati</taxon>
        <taxon>Bacteroidota</taxon>
        <taxon>Bacteroidia</taxon>
        <taxon>Bacteroidales</taxon>
        <taxon>Prevotellaceae</taxon>
        <taxon>Hoylesella</taxon>
    </lineage>
</organism>
<dbReference type="InterPro" id="IPR013221">
    <property type="entry name" value="Mur_ligase_cen"/>
</dbReference>
<comment type="function">
    <text evidence="1">Functions in two distinct reactions of the de novo folate biosynthetic pathway. Catalyzes the addition of a glutamate residue to dihydropteroate (7,8-dihydropteroate or H2Pte) to form dihydrofolate (7,8-dihydrofolate monoglutamate or H2Pte-Glu). Also catalyzes successive additions of L-glutamate to tetrahydrofolate or 10-formyltetrahydrofolate or 5,10-methylenetetrahydrofolate, leading to folylpolyglutamate derivatives.</text>
</comment>
<evidence type="ECO:0000256" key="10">
    <source>
        <dbReference type="ARBA" id="ARBA00022840"/>
    </source>
</evidence>
<evidence type="ECO:0000259" key="20">
    <source>
        <dbReference type="Pfam" id="PF02875"/>
    </source>
</evidence>
<dbReference type="Pfam" id="PF08245">
    <property type="entry name" value="Mur_ligase_M"/>
    <property type="match status" value="1"/>
</dbReference>
<evidence type="ECO:0000256" key="7">
    <source>
        <dbReference type="ARBA" id="ARBA00019357"/>
    </source>
</evidence>
<keyword evidence="10 19" id="KW-0067">ATP-binding</keyword>
<evidence type="ECO:0000256" key="4">
    <source>
        <dbReference type="ARBA" id="ARBA00008276"/>
    </source>
</evidence>
<comment type="catalytic activity">
    <reaction evidence="17">
        <text>(6R)-5,10-methylenetetrahydrofolyl-(gamma-L-Glu)(n) + L-glutamate + ATP = (6R)-5,10-methylenetetrahydrofolyl-(gamma-L-Glu)(n+1) + ADP + phosphate + H(+)</text>
        <dbReference type="Rhea" id="RHEA:51912"/>
        <dbReference type="Rhea" id="RHEA-COMP:13257"/>
        <dbReference type="Rhea" id="RHEA-COMP:13258"/>
        <dbReference type="ChEBI" id="CHEBI:15378"/>
        <dbReference type="ChEBI" id="CHEBI:29985"/>
        <dbReference type="ChEBI" id="CHEBI:30616"/>
        <dbReference type="ChEBI" id="CHEBI:43474"/>
        <dbReference type="ChEBI" id="CHEBI:136572"/>
        <dbReference type="ChEBI" id="CHEBI:456216"/>
        <dbReference type="EC" id="6.3.2.17"/>
    </reaction>
</comment>
<evidence type="ECO:0000256" key="8">
    <source>
        <dbReference type="ARBA" id="ARBA00022598"/>
    </source>
</evidence>
<dbReference type="InterPro" id="IPR001645">
    <property type="entry name" value="Folylpolyglutamate_synth"/>
</dbReference>
<protein>
    <recommendedName>
        <fullName evidence="7">Dihydrofolate synthase/folylpolyglutamate synthase</fullName>
        <ecNumber evidence="5">6.3.2.12</ecNumber>
        <ecNumber evidence="6">6.3.2.17</ecNumber>
    </recommendedName>
    <alternativeName>
        <fullName evidence="14">Folylpoly-gamma-glutamate synthetase-dihydrofolate synthetase</fullName>
    </alternativeName>
    <alternativeName>
        <fullName evidence="12">Folylpolyglutamate synthetase</fullName>
    </alternativeName>
    <alternativeName>
        <fullName evidence="13">Tetrahydrofolylpolyglutamate synthase</fullName>
    </alternativeName>
</protein>
<dbReference type="EC" id="6.3.2.12" evidence="5"/>
<dbReference type="InterPro" id="IPR018109">
    <property type="entry name" value="Folylpolyglutamate_synth_CS"/>
</dbReference>
<comment type="similarity">
    <text evidence="4 19">Belongs to the folylpolyglutamate synthase family.</text>
</comment>
<dbReference type="PIRSF" id="PIRSF001563">
    <property type="entry name" value="Folylpolyglu_synth"/>
    <property type="match status" value="1"/>
</dbReference>
<comment type="catalytic activity">
    <reaction evidence="15">
        <text>(6S)-5,6,7,8-tetrahydrofolyl-(gamma-L-Glu)(n) + L-glutamate + ATP = (6S)-5,6,7,8-tetrahydrofolyl-(gamma-L-Glu)(n+1) + ADP + phosphate + H(+)</text>
        <dbReference type="Rhea" id="RHEA:10580"/>
        <dbReference type="Rhea" id="RHEA-COMP:14738"/>
        <dbReference type="Rhea" id="RHEA-COMP:14740"/>
        <dbReference type="ChEBI" id="CHEBI:15378"/>
        <dbReference type="ChEBI" id="CHEBI:29985"/>
        <dbReference type="ChEBI" id="CHEBI:30616"/>
        <dbReference type="ChEBI" id="CHEBI:43474"/>
        <dbReference type="ChEBI" id="CHEBI:141005"/>
        <dbReference type="ChEBI" id="CHEBI:456216"/>
        <dbReference type="EC" id="6.3.2.17"/>
    </reaction>
</comment>
<comment type="pathway">
    <text evidence="3">Cofactor biosynthesis; tetrahydrofolylpolyglutamate biosynthesis.</text>
</comment>
<dbReference type="PANTHER" id="PTHR11136">
    <property type="entry name" value="FOLYLPOLYGLUTAMATE SYNTHASE-RELATED"/>
    <property type="match status" value="1"/>
</dbReference>
<sequence length="432" mass="47935">MRTYQETIEYLFNSMPVFEKVGNSAYKPGLFNSESLDKHFNHPHRNYRTIHVAGTNGKGSCSHTLAAILQSAGYRVGLYTSPHLVDFKERIRVNGECISEDYVVDFVHQNASFFEPLHPSFFELTTALAFKYFADSKVDVAVIEVGLGGRLDCTNIISPVLSVITNIGLDHVALLGDSLSKIASEKAGVIKPQTPVVIGEYNDETLPVFKAKALEENAKLILAEDQPEVTSYAQNADNAWKYTTKHFGIVEGQLKGSYQVKNSNTILTVVKELQLLGFDISTDHVKEGFKHVETLTGLAGRWQTLSQTPYILCDTGHNEAAWHYLSKQLNELACNQLHIVFGMVDDKDIDAVIQLLPEKAVYYFTKASCKRALSEHIIEQKAKMRGLKGTSYPTVEEACSAALSAVKSDDCLFIGGSNYIISEVLISQPWLK</sequence>
<dbReference type="EMBL" id="JAHXCT010000006">
    <property type="protein sequence ID" value="MBW4769751.1"/>
    <property type="molecule type" value="Genomic_DNA"/>
</dbReference>
<evidence type="ECO:0000256" key="9">
    <source>
        <dbReference type="ARBA" id="ARBA00022741"/>
    </source>
</evidence>
<comment type="catalytic activity">
    <reaction evidence="16">
        <text>10-formyltetrahydrofolyl-(gamma-L-Glu)(n) + L-glutamate + ATP = 10-formyltetrahydrofolyl-(gamma-L-Glu)(n+1) + ADP + phosphate + H(+)</text>
        <dbReference type="Rhea" id="RHEA:51904"/>
        <dbReference type="Rhea" id="RHEA-COMP:13088"/>
        <dbReference type="Rhea" id="RHEA-COMP:14300"/>
        <dbReference type="ChEBI" id="CHEBI:15378"/>
        <dbReference type="ChEBI" id="CHEBI:29985"/>
        <dbReference type="ChEBI" id="CHEBI:30616"/>
        <dbReference type="ChEBI" id="CHEBI:43474"/>
        <dbReference type="ChEBI" id="CHEBI:134413"/>
        <dbReference type="ChEBI" id="CHEBI:456216"/>
        <dbReference type="EC" id="6.3.2.17"/>
    </reaction>
</comment>
<dbReference type="RefSeq" id="WP_219481814.1">
    <property type="nucleotide sequence ID" value="NZ_JAHXCT010000006.1"/>
</dbReference>
<dbReference type="Proteomes" id="UP000788426">
    <property type="component" value="Unassembled WGS sequence"/>
</dbReference>
<dbReference type="EC" id="6.3.2.17" evidence="6"/>
<proteinExistence type="inferred from homology"/>
<keyword evidence="8 19" id="KW-0436">Ligase</keyword>
<evidence type="ECO:0000259" key="21">
    <source>
        <dbReference type="Pfam" id="PF08245"/>
    </source>
</evidence>
<evidence type="ECO:0000256" key="2">
    <source>
        <dbReference type="ARBA" id="ARBA00004799"/>
    </source>
</evidence>
<comment type="caution">
    <text evidence="22">The sequence shown here is derived from an EMBL/GenBank/DDBJ whole genome shotgun (WGS) entry which is preliminary data.</text>
</comment>
<evidence type="ECO:0000256" key="13">
    <source>
        <dbReference type="ARBA" id="ARBA00030592"/>
    </source>
</evidence>
<evidence type="ECO:0000256" key="19">
    <source>
        <dbReference type="PIRNR" id="PIRNR001563"/>
    </source>
</evidence>
<evidence type="ECO:0000256" key="17">
    <source>
        <dbReference type="ARBA" id="ARBA00049035"/>
    </source>
</evidence>
<accession>A0ABS6YDU6</accession>